<dbReference type="AlphaFoldDB" id="A0A8S3JR82"/>
<comment type="caution">
    <text evidence="1">The sequence shown here is derived from an EMBL/GenBank/DDBJ whole genome shotgun (WGS) entry which is preliminary data.</text>
</comment>
<reference evidence="1" key="1">
    <citation type="submission" date="2021-02" db="EMBL/GenBank/DDBJ databases">
        <authorList>
            <person name="Nowell W R."/>
        </authorList>
    </citation>
    <scope>NUCLEOTIDE SEQUENCE</scope>
</reference>
<name>A0A8S3JR82_9BILA</name>
<evidence type="ECO:0008006" key="3">
    <source>
        <dbReference type="Google" id="ProtNLM"/>
    </source>
</evidence>
<dbReference type="PANTHER" id="PTHR45749">
    <property type="match status" value="1"/>
</dbReference>
<accession>A0A8S3JR82</accession>
<dbReference type="PANTHER" id="PTHR45749:SF21">
    <property type="entry name" value="DUF4371 DOMAIN-CONTAINING PROTEIN"/>
    <property type="match status" value="1"/>
</dbReference>
<proteinExistence type="predicted"/>
<evidence type="ECO:0000313" key="2">
    <source>
        <dbReference type="Proteomes" id="UP000676336"/>
    </source>
</evidence>
<dbReference type="EMBL" id="CAJOBI010352696">
    <property type="protein sequence ID" value="CAF5222161.1"/>
    <property type="molecule type" value="Genomic_DNA"/>
</dbReference>
<organism evidence="1 2">
    <name type="scientific">Rotaria magnacalcarata</name>
    <dbReference type="NCBI Taxonomy" id="392030"/>
    <lineage>
        <taxon>Eukaryota</taxon>
        <taxon>Metazoa</taxon>
        <taxon>Spiralia</taxon>
        <taxon>Gnathifera</taxon>
        <taxon>Rotifera</taxon>
        <taxon>Eurotatoria</taxon>
        <taxon>Bdelloidea</taxon>
        <taxon>Philodinida</taxon>
        <taxon>Philodinidae</taxon>
        <taxon>Rotaria</taxon>
    </lineage>
</organism>
<sequence length="138" mass="16325">MFCYLRLKKLFCHICRDAFEHEIHPNKTKFNPTYRSFITDGVCDWKNSRTRFKYHESSKIHSDSIYVVNQQAKPTVIAQLISTTKRQQEQHRESLLIQISSLIYLLRQGLALRGHSDIESNLIQLLKLRSTDNNFLKE</sequence>
<dbReference type="Proteomes" id="UP000676336">
    <property type="component" value="Unassembled WGS sequence"/>
</dbReference>
<protein>
    <recommendedName>
        <fullName evidence="3">DUF4371 domain-containing protein</fullName>
    </recommendedName>
</protein>
<evidence type="ECO:0000313" key="1">
    <source>
        <dbReference type="EMBL" id="CAF5222161.1"/>
    </source>
</evidence>
<gene>
    <name evidence="1" type="ORF">SMN809_LOCUS82706</name>
</gene>